<name>F4R440_MELLP</name>
<dbReference type="AlphaFoldDB" id="F4R440"/>
<dbReference type="VEuPathDB" id="FungiDB:MELLADRAFT_58589"/>
<dbReference type="Pfam" id="PF12828">
    <property type="entry name" value="PXB"/>
    <property type="match status" value="1"/>
</dbReference>
<proteinExistence type="predicted"/>
<organism evidence="4">
    <name type="scientific">Melampsora larici-populina (strain 98AG31 / pathotype 3-4-7)</name>
    <name type="common">Poplar leaf rust fungus</name>
    <dbReference type="NCBI Taxonomy" id="747676"/>
    <lineage>
        <taxon>Eukaryota</taxon>
        <taxon>Fungi</taxon>
        <taxon>Dikarya</taxon>
        <taxon>Basidiomycota</taxon>
        <taxon>Pucciniomycotina</taxon>
        <taxon>Pucciniomycetes</taxon>
        <taxon>Pucciniales</taxon>
        <taxon>Melampsoraceae</taxon>
        <taxon>Melampsora</taxon>
    </lineage>
</organism>
<gene>
    <name evidence="3" type="ORF">MELLADRAFT_58589</name>
</gene>
<keyword evidence="4" id="KW-1185">Reference proteome</keyword>
<accession>F4R440</accession>
<feature type="compositionally biased region" description="Polar residues" evidence="1">
    <location>
        <begin position="233"/>
        <end position="252"/>
    </location>
</feature>
<evidence type="ECO:0000313" key="4">
    <source>
        <dbReference type="Proteomes" id="UP000001072"/>
    </source>
</evidence>
<dbReference type="Proteomes" id="UP000001072">
    <property type="component" value="Unassembled WGS sequence"/>
</dbReference>
<dbReference type="RefSeq" id="XP_007403996.1">
    <property type="nucleotide sequence ID" value="XM_007403934.1"/>
</dbReference>
<feature type="compositionally biased region" description="Low complexity" evidence="1">
    <location>
        <begin position="189"/>
        <end position="225"/>
    </location>
</feature>
<dbReference type="EMBL" id="GL883090">
    <property type="protein sequence ID" value="EGG13058.1"/>
    <property type="molecule type" value="Genomic_DNA"/>
</dbReference>
<dbReference type="GeneID" id="18929206"/>
<feature type="domain" description="PX-associated" evidence="2">
    <location>
        <begin position="158"/>
        <end position="280"/>
    </location>
</feature>
<evidence type="ECO:0000313" key="3">
    <source>
        <dbReference type="EMBL" id="EGG13058.1"/>
    </source>
</evidence>
<protein>
    <recommendedName>
        <fullName evidence="2">PX-associated domain-containing protein</fullName>
    </recommendedName>
</protein>
<dbReference type="InterPro" id="IPR024555">
    <property type="entry name" value="PX-associated"/>
</dbReference>
<dbReference type="InParanoid" id="F4R440"/>
<reference evidence="4" key="1">
    <citation type="journal article" date="2011" name="Proc. Natl. Acad. Sci. U.S.A.">
        <title>Obligate biotrophy features unraveled by the genomic analysis of rust fungi.</title>
        <authorList>
            <person name="Duplessis S."/>
            <person name="Cuomo C.A."/>
            <person name="Lin Y.-C."/>
            <person name="Aerts A."/>
            <person name="Tisserant E."/>
            <person name="Veneault-Fourrey C."/>
            <person name="Joly D.L."/>
            <person name="Hacquard S."/>
            <person name="Amselem J."/>
            <person name="Cantarel B.L."/>
            <person name="Chiu R."/>
            <person name="Coutinho P.M."/>
            <person name="Feau N."/>
            <person name="Field M."/>
            <person name="Frey P."/>
            <person name="Gelhaye E."/>
            <person name="Goldberg J."/>
            <person name="Grabherr M.G."/>
            <person name="Kodira C.D."/>
            <person name="Kohler A."/>
            <person name="Kuees U."/>
            <person name="Lindquist E.A."/>
            <person name="Lucas S.M."/>
            <person name="Mago R."/>
            <person name="Mauceli E."/>
            <person name="Morin E."/>
            <person name="Murat C."/>
            <person name="Pangilinan J.L."/>
            <person name="Park R."/>
            <person name="Pearson M."/>
            <person name="Quesneville H."/>
            <person name="Rouhier N."/>
            <person name="Sakthikumar S."/>
            <person name="Salamov A.A."/>
            <person name="Schmutz J."/>
            <person name="Selles B."/>
            <person name="Shapiro H."/>
            <person name="Tanguay P."/>
            <person name="Tuskan G.A."/>
            <person name="Henrissat B."/>
            <person name="Van de Peer Y."/>
            <person name="Rouze P."/>
            <person name="Ellis J.G."/>
            <person name="Dodds P.N."/>
            <person name="Schein J.E."/>
            <person name="Zhong S."/>
            <person name="Hamelin R.C."/>
            <person name="Grigoriev I.V."/>
            <person name="Szabo L.J."/>
            <person name="Martin F."/>
        </authorList>
    </citation>
    <scope>NUCLEOTIDE SEQUENCE [LARGE SCALE GENOMIC DNA]</scope>
    <source>
        <strain evidence="4">98AG31 / pathotype 3-4-7</strain>
    </source>
</reference>
<feature type="region of interest" description="Disordered" evidence="1">
    <location>
        <begin position="187"/>
        <end position="252"/>
    </location>
</feature>
<dbReference type="HOGENOM" id="CLU_880222_0_0_1"/>
<sequence length="316" mass="34908">MALMTQKCAADWDEQIEAQDNKEFIAPLIDRDGNAAAAITHIDALLSEKFGMHTGELGTMLGKTSLCSRKEQGPEIDFEQSTCPLNFICLPLQKHSRHRTSHAQQAVPSPLLTTFNPNAAHVFATTALYKADWIGTLDVPAFTHVQKFKMEEDVINWFDLHAINKALVELQREWKAISTIDQVHQLGTPSGSHLSSPISRPSSTPPRRSLFTPLSCSSQSSFQSTLRQKKLNRSSSVTSENNSEISDSSPTNIRNENQIPILSFLFQKLGYHFPGLSTASCSAEAGTTFNTSFMTLSLEISPQVKKDKSSPRELSS</sequence>
<dbReference type="KEGG" id="mlr:MELLADRAFT_58589"/>
<evidence type="ECO:0000259" key="2">
    <source>
        <dbReference type="Pfam" id="PF12828"/>
    </source>
</evidence>
<evidence type="ECO:0000256" key="1">
    <source>
        <dbReference type="SAM" id="MobiDB-lite"/>
    </source>
</evidence>